<dbReference type="PANTHER" id="PTHR21250">
    <property type="entry name" value="PRE-RRNA-PROCESSING PROTEIN TSR2 HOMOLOG"/>
    <property type="match status" value="1"/>
</dbReference>
<dbReference type="Pfam" id="PF10273">
    <property type="entry name" value="WGG"/>
    <property type="match status" value="1"/>
</dbReference>
<accession>A0AA86VB56</accession>
<feature type="region of interest" description="Disordered" evidence="3">
    <location>
        <begin position="215"/>
        <end position="239"/>
    </location>
</feature>
<protein>
    <recommendedName>
        <fullName evidence="6">Pre-rRNA-processing protein TSR2</fullName>
    </recommendedName>
</protein>
<name>A0AA86VB56_9FABA</name>
<evidence type="ECO:0000313" key="4">
    <source>
        <dbReference type="EMBL" id="CAJ1925827.1"/>
    </source>
</evidence>
<proteinExistence type="inferred from homology"/>
<sequence length="250" mass="28884">MDSINRTQYERKETNPTILLQKSIILLLSRWYALQMAIENQWGGCDSLQKSHQLAADLFSWFSKSNALIPVEDLENLLYESMLLTFNTEIEDGSIEQHYMRLLRQQMTFGQPMYLVHRPVVETNVVDGFLSLKCFYNHLTLMLMSSINLKFYRYHVTSPITASTIVFGIPPQTSNFTSQKTFESAFHMSNVATNSAVSIHWTLEISKATPYANQQFERDRTAQHRASSPTNEETNPRSSLFRRLLRSLAK</sequence>
<keyword evidence="5" id="KW-1185">Reference proteome</keyword>
<feature type="compositionally biased region" description="Polar residues" evidence="3">
    <location>
        <begin position="224"/>
        <end position="233"/>
    </location>
</feature>
<dbReference type="AlphaFoldDB" id="A0AA86VB56"/>
<comment type="similarity">
    <text evidence="1">Belongs to the TSR2 family.</text>
</comment>
<evidence type="ECO:0000313" key="5">
    <source>
        <dbReference type="Proteomes" id="UP001189624"/>
    </source>
</evidence>
<dbReference type="Proteomes" id="UP001189624">
    <property type="component" value="Chromosome 2"/>
</dbReference>
<keyword evidence="2" id="KW-0698">rRNA processing</keyword>
<dbReference type="Gramene" id="rna-AYBTSS11_LOCUS3929">
    <property type="protein sequence ID" value="CAJ1925827.1"/>
    <property type="gene ID" value="gene-AYBTSS11_LOCUS3929"/>
</dbReference>
<dbReference type="InterPro" id="IPR019398">
    <property type="entry name" value="Pre-rRNA_process_TSR2"/>
</dbReference>
<gene>
    <name evidence="4" type="ORF">AYBTSS11_LOCUS3929</name>
</gene>
<organism evidence="4 5">
    <name type="scientific">Sphenostylis stenocarpa</name>
    <dbReference type="NCBI Taxonomy" id="92480"/>
    <lineage>
        <taxon>Eukaryota</taxon>
        <taxon>Viridiplantae</taxon>
        <taxon>Streptophyta</taxon>
        <taxon>Embryophyta</taxon>
        <taxon>Tracheophyta</taxon>
        <taxon>Spermatophyta</taxon>
        <taxon>Magnoliopsida</taxon>
        <taxon>eudicotyledons</taxon>
        <taxon>Gunneridae</taxon>
        <taxon>Pentapetalae</taxon>
        <taxon>rosids</taxon>
        <taxon>fabids</taxon>
        <taxon>Fabales</taxon>
        <taxon>Fabaceae</taxon>
        <taxon>Papilionoideae</taxon>
        <taxon>50 kb inversion clade</taxon>
        <taxon>NPAAA clade</taxon>
        <taxon>indigoferoid/millettioid clade</taxon>
        <taxon>Phaseoleae</taxon>
        <taxon>Sphenostylis</taxon>
    </lineage>
</organism>
<dbReference type="EMBL" id="OY731399">
    <property type="protein sequence ID" value="CAJ1925827.1"/>
    <property type="molecule type" value="Genomic_DNA"/>
</dbReference>
<evidence type="ECO:0000256" key="3">
    <source>
        <dbReference type="SAM" id="MobiDB-lite"/>
    </source>
</evidence>
<evidence type="ECO:0000256" key="1">
    <source>
        <dbReference type="ARBA" id="ARBA00006524"/>
    </source>
</evidence>
<dbReference type="GO" id="GO:0006364">
    <property type="term" value="P:rRNA processing"/>
    <property type="evidence" value="ECO:0007669"/>
    <property type="project" value="UniProtKB-KW"/>
</dbReference>
<evidence type="ECO:0000256" key="2">
    <source>
        <dbReference type="ARBA" id="ARBA00022552"/>
    </source>
</evidence>
<evidence type="ECO:0008006" key="6">
    <source>
        <dbReference type="Google" id="ProtNLM"/>
    </source>
</evidence>
<reference evidence="4" key="1">
    <citation type="submission" date="2023-10" db="EMBL/GenBank/DDBJ databases">
        <authorList>
            <person name="Domelevo Entfellner J.-B."/>
        </authorList>
    </citation>
    <scope>NUCLEOTIDE SEQUENCE</scope>
</reference>